<comment type="caution">
    <text evidence="3">The sequence shown here is derived from an EMBL/GenBank/DDBJ whole genome shotgun (WGS) entry which is preliminary data.</text>
</comment>
<dbReference type="Pfam" id="PF06911">
    <property type="entry name" value="Senescence"/>
    <property type="match status" value="1"/>
</dbReference>
<sequence length="566" mass="58626">MASGHNDPKLLYAINGINAYHIENGKADSLTPNGPQTLSLLMVPTSSPFSGLSVADPQSQTPEEDFYLHLHLPPELDLPLPATTQIYHQPPSSYLIPRWDLGPESGVFTRIEFPIVGASKINQDDIDTFETILAQCTAFLERAPPPQSSRPRKEKLKSTKEPIPAYNPSDFAPGEAYVPGSSSSHVGGQIVLIDEENGSVVGELGEGFHVVEDARMKPGSKDPVEITLPQDGSLNIGVAPASPAYLEMAMHPAYKSSTLVSKAAMASRLIVTTSSYVSKTLTSQAESYTSKSAPTTKPMTFTPTTHAHIRRVHTFTEGAAGLSAKTVGQVTKYAQNIGASLAKRNAAQRSSKRIGPDGKPIDDYKPGLLNKSMMAFSTIADGIDQAGRNLLASTSTAATTVVEHKYGPEAGDISRNIGGGFKNVGLVYIDATGVSRRAIVKSVAKGMVVGKVRGGGDLIVGGGDGGAAITRGNSPPGGSASSSDREGRSEKGRGGDGTFMSGGNGNGSGNGNGIGQGSGSGNGNGNVNGNGRVSPEVVGFGRSASSRKVGVGESLSGQNVGGNGKR</sequence>
<dbReference type="PANTHER" id="PTHR21068:SF43">
    <property type="entry name" value="SPARTIN"/>
    <property type="match status" value="1"/>
</dbReference>
<evidence type="ECO:0000256" key="1">
    <source>
        <dbReference type="SAM" id="MobiDB-lite"/>
    </source>
</evidence>
<evidence type="ECO:0000313" key="3">
    <source>
        <dbReference type="EMBL" id="KAJ8067741.1"/>
    </source>
</evidence>
<dbReference type="GO" id="GO:0051301">
    <property type="term" value="P:cell division"/>
    <property type="evidence" value="ECO:0007669"/>
    <property type="project" value="TreeGrafter"/>
</dbReference>
<feature type="compositionally biased region" description="Gly residues" evidence="1">
    <location>
        <begin position="495"/>
        <end position="528"/>
    </location>
</feature>
<feature type="compositionally biased region" description="Low complexity" evidence="1">
    <location>
        <begin position="467"/>
        <end position="482"/>
    </location>
</feature>
<dbReference type="AlphaFoldDB" id="A0A9X0DL89"/>
<feature type="region of interest" description="Disordered" evidence="1">
    <location>
        <begin position="466"/>
        <end position="566"/>
    </location>
</feature>
<evidence type="ECO:0000259" key="2">
    <source>
        <dbReference type="Pfam" id="PF06911"/>
    </source>
</evidence>
<protein>
    <recommendedName>
        <fullName evidence="2">Senescence domain-containing protein</fullName>
    </recommendedName>
</protein>
<dbReference type="OrthoDB" id="20821at2759"/>
<proteinExistence type="predicted"/>
<dbReference type="InterPro" id="IPR045036">
    <property type="entry name" value="Spartin-like"/>
</dbReference>
<dbReference type="PANTHER" id="PTHR21068">
    <property type="entry name" value="SPARTIN"/>
    <property type="match status" value="1"/>
</dbReference>
<dbReference type="GO" id="GO:0005886">
    <property type="term" value="C:plasma membrane"/>
    <property type="evidence" value="ECO:0007669"/>
    <property type="project" value="TreeGrafter"/>
</dbReference>
<evidence type="ECO:0000313" key="4">
    <source>
        <dbReference type="Proteomes" id="UP001152300"/>
    </source>
</evidence>
<feature type="region of interest" description="Disordered" evidence="1">
    <location>
        <begin position="142"/>
        <end position="170"/>
    </location>
</feature>
<name>A0A9X0DL89_9HELO</name>
<accession>A0A9X0DL89</accession>
<reference evidence="3" key="1">
    <citation type="submission" date="2022-11" db="EMBL/GenBank/DDBJ databases">
        <title>Genome Resource of Sclerotinia nivalis Strain SnTB1, a Plant Pathogen Isolated from American Ginseng.</title>
        <authorList>
            <person name="Fan S."/>
        </authorList>
    </citation>
    <scope>NUCLEOTIDE SEQUENCE</scope>
    <source>
        <strain evidence="3">SnTB1</strain>
    </source>
</reference>
<organism evidence="3 4">
    <name type="scientific">Sclerotinia nivalis</name>
    <dbReference type="NCBI Taxonomy" id="352851"/>
    <lineage>
        <taxon>Eukaryota</taxon>
        <taxon>Fungi</taxon>
        <taxon>Dikarya</taxon>
        <taxon>Ascomycota</taxon>
        <taxon>Pezizomycotina</taxon>
        <taxon>Leotiomycetes</taxon>
        <taxon>Helotiales</taxon>
        <taxon>Sclerotiniaceae</taxon>
        <taxon>Sclerotinia</taxon>
    </lineage>
</organism>
<feature type="compositionally biased region" description="Basic and acidic residues" evidence="1">
    <location>
        <begin position="483"/>
        <end position="494"/>
    </location>
</feature>
<dbReference type="InterPro" id="IPR009686">
    <property type="entry name" value="Senescence/spartin_C"/>
</dbReference>
<dbReference type="EMBL" id="JAPEIS010000003">
    <property type="protein sequence ID" value="KAJ8067741.1"/>
    <property type="molecule type" value="Genomic_DNA"/>
</dbReference>
<gene>
    <name evidence="3" type="ORF">OCU04_003346</name>
</gene>
<feature type="domain" description="Senescence" evidence="2">
    <location>
        <begin position="257"/>
        <end position="445"/>
    </location>
</feature>
<dbReference type="Proteomes" id="UP001152300">
    <property type="component" value="Unassembled WGS sequence"/>
</dbReference>
<keyword evidence="4" id="KW-1185">Reference proteome</keyword>